<dbReference type="Proteomes" id="UP000266177">
    <property type="component" value="Unassembled WGS sequence"/>
</dbReference>
<dbReference type="Pfam" id="PF06276">
    <property type="entry name" value="FhuF"/>
    <property type="match status" value="1"/>
</dbReference>
<feature type="domain" description="Aerobactin siderophore biosynthesis IucA/IucC-like C-terminal" evidence="1">
    <location>
        <begin position="72"/>
        <end position="194"/>
    </location>
</feature>
<proteinExistence type="predicted"/>
<dbReference type="GO" id="GO:0003824">
    <property type="term" value="F:catalytic activity"/>
    <property type="evidence" value="ECO:0007669"/>
    <property type="project" value="UniProtKB-ARBA"/>
</dbReference>
<dbReference type="EMBL" id="QYZD01000084">
    <property type="protein sequence ID" value="RJG15179.1"/>
    <property type="molecule type" value="Genomic_DNA"/>
</dbReference>
<accession>A0A3A3GAL5</accession>
<evidence type="ECO:0000259" key="1">
    <source>
        <dbReference type="Pfam" id="PF06276"/>
    </source>
</evidence>
<evidence type="ECO:0000313" key="2">
    <source>
        <dbReference type="EMBL" id="RJG15179.1"/>
    </source>
</evidence>
<dbReference type="OrthoDB" id="2819999at2"/>
<comment type="caution">
    <text evidence="2">The sequence shown here is derived from an EMBL/GenBank/DDBJ whole genome shotgun (WGS) entry which is preliminary data.</text>
</comment>
<reference evidence="2 3" key="1">
    <citation type="submission" date="2018-09" db="EMBL/GenBank/DDBJ databases">
        <title>Paenibacillus SK2017-BO5.</title>
        <authorList>
            <person name="Piskunova J.V."/>
            <person name="Dubiley S.A."/>
            <person name="Severinov K.V."/>
        </authorList>
    </citation>
    <scope>NUCLEOTIDE SEQUENCE [LARGE SCALE GENOMIC DNA]</scope>
    <source>
        <strain evidence="2 3">BO5</strain>
    </source>
</reference>
<dbReference type="AlphaFoldDB" id="A0A3A3GAL5"/>
<gene>
    <name evidence="2" type="ORF">DQX05_29930</name>
</gene>
<protein>
    <recommendedName>
        <fullName evidence="1">Aerobactin siderophore biosynthesis IucA/IucC-like C-terminal domain-containing protein</fullName>
    </recommendedName>
</protein>
<name>A0A3A3GAL5_PANTH</name>
<evidence type="ECO:0000313" key="3">
    <source>
        <dbReference type="Proteomes" id="UP000266177"/>
    </source>
</evidence>
<dbReference type="InterPro" id="IPR022770">
    <property type="entry name" value="IucA/IucC-like_C"/>
</dbReference>
<sequence length="239" mass="27562">MSRGEWVSREQQPSWIDTFRICNLHGRERVALSERVGGALTKEELLTEARIRHLLREAKHLYRCVDEKVAASLFMKRYAHPLAGGVMHTFSRLGQLLDPDKWSFTLTIDASGDIDVTGEVELEPYRAEGRKLARDRQLELLFKGHINRVFQLMKQVSGISIKVLWANVANVLEHYYDLWAAEEHATEQERLLQEHRDWILHEAAGALYGEYEAIPLAFAYTVIPNPAQESKILRIREVC</sequence>
<organism evidence="2 3">
    <name type="scientific">Paenibacillus thiaminolyticus</name>
    <name type="common">Bacillus thiaminolyticus</name>
    <dbReference type="NCBI Taxonomy" id="49283"/>
    <lineage>
        <taxon>Bacteria</taxon>
        <taxon>Bacillati</taxon>
        <taxon>Bacillota</taxon>
        <taxon>Bacilli</taxon>
        <taxon>Bacillales</taxon>
        <taxon>Paenibacillaceae</taxon>
        <taxon>Paenibacillus</taxon>
    </lineage>
</organism>